<accession>A0A8X8ZR21</accession>
<dbReference type="PANTHER" id="PTHR11743:SF27">
    <property type="entry name" value="MITOCHONDRIAL OUTER MEMBRANE PROTEIN PORIN 4"/>
    <property type="match status" value="1"/>
</dbReference>
<evidence type="ECO:0000313" key="4">
    <source>
        <dbReference type="EMBL" id="KAG6413084.1"/>
    </source>
</evidence>
<dbReference type="GO" id="GO:0008308">
    <property type="term" value="F:voltage-gated monoatomic anion channel activity"/>
    <property type="evidence" value="ECO:0007669"/>
    <property type="project" value="InterPro"/>
</dbReference>
<evidence type="ECO:0000313" key="5">
    <source>
        <dbReference type="Proteomes" id="UP000298416"/>
    </source>
</evidence>
<keyword evidence="2" id="KW-1133">Transmembrane helix</keyword>
<evidence type="ECO:0000256" key="2">
    <source>
        <dbReference type="SAM" id="Phobius"/>
    </source>
</evidence>
<comment type="caution">
    <text evidence="4">The sequence shown here is derived from an EMBL/GenBank/DDBJ whole genome shotgun (WGS) entry which is preliminary data.</text>
</comment>
<reference evidence="4" key="1">
    <citation type="submission" date="2018-01" db="EMBL/GenBank/DDBJ databases">
        <authorList>
            <person name="Mao J.F."/>
        </authorList>
    </citation>
    <scope>NUCLEOTIDE SEQUENCE</scope>
    <source>
        <strain evidence="4">Huo1</strain>
        <tissue evidence="4">Leaf</tissue>
    </source>
</reference>
<proteinExistence type="inferred from homology"/>
<dbReference type="GO" id="GO:0005741">
    <property type="term" value="C:mitochondrial outer membrane"/>
    <property type="evidence" value="ECO:0007669"/>
    <property type="project" value="InterPro"/>
</dbReference>
<dbReference type="InterPro" id="IPR010720">
    <property type="entry name" value="Alpha-L-AF_C"/>
</dbReference>
<dbReference type="PANTHER" id="PTHR11743">
    <property type="entry name" value="VOLTAGE-DEPENDENT ANION-SELECTIVE CHANNEL"/>
    <property type="match status" value="1"/>
</dbReference>
<dbReference type="Proteomes" id="UP000298416">
    <property type="component" value="Unassembled WGS sequence"/>
</dbReference>
<comment type="similarity">
    <text evidence="1">Belongs to the eukaryotic mitochondrial porin (TC 1.B.8.1) family.</text>
</comment>
<organism evidence="4">
    <name type="scientific">Salvia splendens</name>
    <name type="common">Scarlet sage</name>
    <dbReference type="NCBI Taxonomy" id="180675"/>
    <lineage>
        <taxon>Eukaryota</taxon>
        <taxon>Viridiplantae</taxon>
        <taxon>Streptophyta</taxon>
        <taxon>Embryophyta</taxon>
        <taxon>Tracheophyta</taxon>
        <taxon>Spermatophyta</taxon>
        <taxon>Magnoliopsida</taxon>
        <taxon>eudicotyledons</taxon>
        <taxon>Gunneridae</taxon>
        <taxon>Pentapetalae</taxon>
        <taxon>asterids</taxon>
        <taxon>lamiids</taxon>
        <taxon>Lamiales</taxon>
        <taxon>Lamiaceae</taxon>
        <taxon>Nepetoideae</taxon>
        <taxon>Mentheae</taxon>
        <taxon>Salviinae</taxon>
        <taxon>Salvia</taxon>
        <taxon>Salvia subgen. Calosphace</taxon>
        <taxon>core Calosphace</taxon>
    </lineage>
</organism>
<dbReference type="GO" id="GO:0046373">
    <property type="term" value="P:L-arabinose metabolic process"/>
    <property type="evidence" value="ECO:0007669"/>
    <property type="project" value="InterPro"/>
</dbReference>
<dbReference type="Pfam" id="PF01459">
    <property type="entry name" value="Porin_3"/>
    <property type="match status" value="1"/>
</dbReference>
<keyword evidence="2" id="KW-0812">Transmembrane</keyword>
<protein>
    <recommendedName>
        <fullName evidence="3">Alpha-L-arabinofuranosidase C-terminal domain-containing protein</fullName>
    </recommendedName>
</protein>
<dbReference type="InterPro" id="IPR027246">
    <property type="entry name" value="Porin_Euk/Tom40"/>
</dbReference>
<feature type="transmembrane region" description="Helical" evidence="2">
    <location>
        <begin position="97"/>
        <end position="117"/>
    </location>
</feature>
<feature type="domain" description="Alpha-L-arabinofuranosidase C-terminal" evidence="3">
    <location>
        <begin position="190"/>
        <end position="309"/>
    </location>
</feature>
<reference evidence="4" key="2">
    <citation type="submission" date="2020-08" db="EMBL/GenBank/DDBJ databases">
        <title>Plant Genome Project.</title>
        <authorList>
            <person name="Zhang R.-G."/>
        </authorList>
    </citation>
    <scope>NUCLEOTIDE SEQUENCE</scope>
    <source>
        <strain evidence="4">Huo1</strain>
        <tissue evidence="4">Leaf</tissue>
    </source>
</reference>
<dbReference type="SMART" id="SM00813">
    <property type="entry name" value="Alpha-L-AF_C"/>
    <property type="match status" value="1"/>
</dbReference>
<dbReference type="InterPro" id="IPR023614">
    <property type="entry name" value="Porin_dom_sf"/>
</dbReference>
<dbReference type="EMBL" id="PNBA02000009">
    <property type="protein sequence ID" value="KAG6413084.1"/>
    <property type="molecule type" value="Genomic_DNA"/>
</dbReference>
<keyword evidence="2" id="KW-0472">Membrane</keyword>
<evidence type="ECO:0000259" key="3">
    <source>
        <dbReference type="SMART" id="SM00813"/>
    </source>
</evidence>
<dbReference type="InterPro" id="IPR001925">
    <property type="entry name" value="Porin_Euk"/>
</dbReference>
<dbReference type="GO" id="GO:0046556">
    <property type="term" value="F:alpha-L-arabinofuranosidase activity"/>
    <property type="evidence" value="ECO:0007669"/>
    <property type="project" value="InterPro"/>
</dbReference>
<dbReference type="AlphaFoldDB" id="A0A8X8ZR21"/>
<dbReference type="Gene3D" id="2.40.160.10">
    <property type="entry name" value="Porin"/>
    <property type="match status" value="1"/>
</dbReference>
<keyword evidence="5" id="KW-1185">Reference proteome</keyword>
<name>A0A8X8ZR21_SALSN</name>
<sequence length="309" mass="33015">MVSTKVTYDVVPGTKAAVSFNVPDHKSGKLDVHYLHHHAAINSSIGLNPSPQLEVSAAIFSKDIAIGGEVGFDTSSSFFTKFNAGIRFNKQDFSAAVLLYATLVLISLCTFSCLQGLTKGQTVKASYAHVVNPLTGTEVAAEMTHRLSSFQNSFSLGSVHKIDSLTSMKTRFSDDGFSHVFSTIFQAFVSEYAVAGGEAGRGNLLKALAEAVTLFVNVNDQRFNPDAIVFDSSKLQSPSSSLTASAISWTDADSGRSYVRVKVVNFGGNRVNLKLSVEGLDNKSIQSAGSTLTTLTSTNVNDKNSFKKS</sequence>
<gene>
    <name evidence="4" type="ORF">SASPL_125784</name>
</gene>
<evidence type="ECO:0000256" key="1">
    <source>
        <dbReference type="ARBA" id="ARBA00009624"/>
    </source>
</evidence>